<proteinExistence type="predicted"/>
<name>A0A258FHN1_9CAUL</name>
<reference evidence="1 2" key="1">
    <citation type="submission" date="2017-03" db="EMBL/GenBank/DDBJ databases">
        <title>Lifting the veil on microbial sulfur biogeochemistry in mining wastewaters.</title>
        <authorList>
            <person name="Kantor R.S."/>
            <person name="Colenbrander Nelson T."/>
            <person name="Marshall S."/>
            <person name="Bennett D."/>
            <person name="Apte S."/>
            <person name="Camacho D."/>
            <person name="Thomas B.C."/>
            <person name="Warren L.A."/>
            <person name="Banfield J.F."/>
        </authorList>
    </citation>
    <scope>NUCLEOTIDE SEQUENCE [LARGE SCALE GENOMIC DNA]</scope>
    <source>
        <strain evidence="1">32-69-9</strain>
    </source>
</reference>
<sequence length="71" mass="7642">MATPAAELKVARQILGWDALTMARALRLSGTSEKMAVRVLAMEAGQRDISGPVQVAIEAFLSGWRPSGWTD</sequence>
<dbReference type="AlphaFoldDB" id="A0A258FHN1"/>
<gene>
    <name evidence="1" type="ORF">B7Z01_11845</name>
</gene>
<evidence type="ECO:0000313" key="1">
    <source>
        <dbReference type="EMBL" id="OYX32025.1"/>
    </source>
</evidence>
<protein>
    <submittedName>
        <fullName evidence="1">Uncharacterized protein</fullName>
    </submittedName>
</protein>
<evidence type="ECO:0000313" key="2">
    <source>
        <dbReference type="Proteomes" id="UP000215595"/>
    </source>
</evidence>
<dbReference type="Proteomes" id="UP000215595">
    <property type="component" value="Unassembled WGS sequence"/>
</dbReference>
<organism evidence="1 2">
    <name type="scientific">Brevundimonas subvibrioides</name>
    <dbReference type="NCBI Taxonomy" id="74313"/>
    <lineage>
        <taxon>Bacteria</taxon>
        <taxon>Pseudomonadati</taxon>
        <taxon>Pseudomonadota</taxon>
        <taxon>Alphaproteobacteria</taxon>
        <taxon>Caulobacterales</taxon>
        <taxon>Caulobacteraceae</taxon>
        <taxon>Brevundimonas</taxon>
    </lineage>
</organism>
<dbReference type="EMBL" id="NCEB01000026">
    <property type="protein sequence ID" value="OYX32025.1"/>
    <property type="molecule type" value="Genomic_DNA"/>
</dbReference>
<comment type="caution">
    <text evidence="1">The sequence shown here is derived from an EMBL/GenBank/DDBJ whole genome shotgun (WGS) entry which is preliminary data.</text>
</comment>
<accession>A0A258FHN1</accession>